<sequence length="108" mass="12293">MGVKKSRKAGGSKVGTGFIKFSKYPRLQIKIPAKPLIVWKIRDHIWIHGDEANKDHRRVRRVESPTMAREARENPAGSTFSRRVEARVSSSPSVVCGRILLSLRRTTW</sequence>
<comment type="caution">
    <text evidence="2">The sequence shown here is derived from an EMBL/GenBank/DDBJ whole genome shotgun (WGS) entry which is preliminary data.</text>
</comment>
<reference evidence="3" key="1">
    <citation type="submission" date="2024-07" db="EMBL/GenBank/DDBJ databases">
        <title>Two chromosome-level genome assemblies of Korean endemic species Abeliophyllum distichum and Forsythia ovata (Oleaceae).</title>
        <authorList>
            <person name="Jang H."/>
        </authorList>
    </citation>
    <scope>NUCLEOTIDE SEQUENCE [LARGE SCALE GENOMIC DNA]</scope>
</reference>
<dbReference type="AlphaFoldDB" id="A0ABD1VVQ6"/>
<gene>
    <name evidence="2" type="ORF">Adt_01611</name>
</gene>
<accession>A0ABD1VVQ6</accession>
<proteinExistence type="predicted"/>
<evidence type="ECO:0000256" key="1">
    <source>
        <dbReference type="SAM" id="MobiDB-lite"/>
    </source>
</evidence>
<dbReference type="EMBL" id="JBFOLK010000001">
    <property type="protein sequence ID" value="KAL2540633.1"/>
    <property type="molecule type" value="Genomic_DNA"/>
</dbReference>
<name>A0ABD1VVQ6_9LAMI</name>
<dbReference type="Proteomes" id="UP001604336">
    <property type="component" value="Unassembled WGS sequence"/>
</dbReference>
<protein>
    <submittedName>
        <fullName evidence="2">Uncharacterized protein</fullName>
    </submittedName>
</protein>
<organism evidence="2 3">
    <name type="scientific">Abeliophyllum distichum</name>
    <dbReference type="NCBI Taxonomy" id="126358"/>
    <lineage>
        <taxon>Eukaryota</taxon>
        <taxon>Viridiplantae</taxon>
        <taxon>Streptophyta</taxon>
        <taxon>Embryophyta</taxon>
        <taxon>Tracheophyta</taxon>
        <taxon>Spermatophyta</taxon>
        <taxon>Magnoliopsida</taxon>
        <taxon>eudicotyledons</taxon>
        <taxon>Gunneridae</taxon>
        <taxon>Pentapetalae</taxon>
        <taxon>asterids</taxon>
        <taxon>lamiids</taxon>
        <taxon>Lamiales</taxon>
        <taxon>Oleaceae</taxon>
        <taxon>Forsythieae</taxon>
        <taxon>Abeliophyllum</taxon>
    </lineage>
</organism>
<keyword evidence="3" id="KW-1185">Reference proteome</keyword>
<evidence type="ECO:0000313" key="2">
    <source>
        <dbReference type="EMBL" id="KAL2540633.1"/>
    </source>
</evidence>
<evidence type="ECO:0000313" key="3">
    <source>
        <dbReference type="Proteomes" id="UP001604336"/>
    </source>
</evidence>
<feature type="region of interest" description="Disordered" evidence="1">
    <location>
        <begin position="57"/>
        <end position="79"/>
    </location>
</feature>